<dbReference type="GO" id="GO:0016491">
    <property type="term" value="F:oxidoreductase activity"/>
    <property type="evidence" value="ECO:0007669"/>
    <property type="project" value="InterPro"/>
</dbReference>
<dbReference type="InterPro" id="IPR009078">
    <property type="entry name" value="Ferritin-like_SF"/>
</dbReference>
<accession>A0A1M4S4R4</accession>
<dbReference type="PANTHER" id="PTHR33531:SF7">
    <property type="entry name" value="HYPOTHETICAL MEMBRANE PROTEIN, CONSERVED"/>
    <property type="match status" value="1"/>
</dbReference>
<evidence type="ECO:0000259" key="1">
    <source>
        <dbReference type="Pfam" id="PF02915"/>
    </source>
</evidence>
<dbReference type="OrthoDB" id="9792569at2"/>
<reference evidence="2 3" key="1">
    <citation type="submission" date="2016-11" db="EMBL/GenBank/DDBJ databases">
        <authorList>
            <person name="Jaros S."/>
            <person name="Januszkiewicz K."/>
            <person name="Wedrychowicz H."/>
        </authorList>
    </citation>
    <scope>NUCLEOTIDE SEQUENCE [LARGE SCALE GENOMIC DNA]</scope>
    <source>
        <strain evidence="2 3">DSM 14828</strain>
    </source>
</reference>
<name>A0A1M4S4R4_9FIRM</name>
<gene>
    <name evidence="2" type="ORF">SAMN02746064_00050</name>
</gene>
<evidence type="ECO:0000313" key="3">
    <source>
        <dbReference type="Proteomes" id="UP000184251"/>
    </source>
</evidence>
<dbReference type="InterPro" id="IPR003251">
    <property type="entry name" value="Rr_diiron-bd_dom"/>
</dbReference>
<dbReference type="GO" id="GO:0046872">
    <property type="term" value="F:metal ion binding"/>
    <property type="evidence" value="ECO:0007669"/>
    <property type="project" value="InterPro"/>
</dbReference>
<dbReference type="Proteomes" id="UP000184251">
    <property type="component" value="Unassembled WGS sequence"/>
</dbReference>
<dbReference type="RefSeq" id="WP_073269061.1">
    <property type="nucleotide sequence ID" value="NZ_FQTU01000001.1"/>
</dbReference>
<dbReference type="InterPro" id="IPR012347">
    <property type="entry name" value="Ferritin-like"/>
</dbReference>
<dbReference type="Pfam" id="PF02915">
    <property type="entry name" value="Rubrerythrin"/>
    <property type="match status" value="1"/>
</dbReference>
<sequence>MSLYDMALKLEVDSKEYYIKQAEEAENEGLKKIFHKLADDEQKHYEYVQKLASGNLEFKETDVLNDVKNVFTELLEKDIKFEMNLSTIEAYEFAKKMEQESIDYYQKLQKDNTDPTTLDLLKKLENEEKKHLLTLEDILLYMRKPETWVEHAEFNIRETY</sequence>
<protein>
    <submittedName>
        <fullName evidence="2">Rubrerythrin</fullName>
    </submittedName>
</protein>
<dbReference type="CDD" id="cd01045">
    <property type="entry name" value="Ferritin_like_AB"/>
    <property type="match status" value="1"/>
</dbReference>
<dbReference type="EMBL" id="FQTU01000001">
    <property type="protein sequence ID" value="SHE27193.1"/>
    <property type="molecule type" value="Genomic_DNA"/>
</dbReference>
<evidence type="ECO:0000313" key="2">
    <source>
        <dbReference type="EMBL" id="SHE27193.1"/>
    </source>
</evidence>
<dbReference type="Gene3D" id="1.20.1260.10">
    <property type="match status" value="1"/>
</dbReference>
<proteinExistence type="predicted"/>
<dbReference type="PANTHER" id="PTHR33531">
    <property type="entry name" value="RUBRERYTHRIN SUBFAMILY"/>
    <property type="match status" value="1"/>
</dbReference>
<dbReference type="STRING" id="1120975.SAMN02746064_00050"/>
<dbReference type="AlphaFoldDB" id="A0A1M4S4R4"/>
<organism evidence="2 3">
    <name type="scientific">Alkalibacter saccharofermentans DSM 14828</name>
    <dbReference type="NCBI Taxonomy" id="1120975"/>
    <lineage>
        <taxon>Bacteria</taxon>
        <taxon>Bacillati</taxon>
        <taxon>Bacillota</taxon>
        <taxon>Clostridia</taxon>
        <taxon>Eubacteriales</taxon>
        <taxon>Eubacteriaceae</taxon>
        <taxon>Alkalibacter</taxon>
    </lineage>
</organism>
<feature type="domain" description="Rubrerythrin diiron-binding" evidence="1">
    <location>
        <begin position="6"/>
        <end position="137"/>
    </location>
</feature>
<dbReference type="SUPFAM" id="SSF47240">
    <property type="entry name" value="Ferritin-like"/>
    <property type="match status" value="1"/>
</dbReference>
<keyword evidence="3" id="KW-1185">Reference proteome</keyword>